<evidence type="ECO:0000256" key="1">
    <source>
        <dbReference type="ARBA" id="ARBA00003330"/>
    </source>
</evidence>
<dbReference type="OrthoDB" id="9809746at2"/>
<evidence type="ECO:0000256" key="6">
    <source>
        <dbReference type="ARBA" id="ARBA00023157"/>
    </source>
</evidence>
<keyword evidence="3" id="KW-0575">Peroxidase</keyword>
<dbReference type="Proteomes" id="UP000306229">
    <property type="component" value="Chromosome"/>
</dbReference>
<feature type="domain" description="Thioredoxin" evidence="13">
    <location>
        <begin position="50"/>
        <end position="220"/>
    </location>
</feature>
<dbReference type="InterPro" id="IPR000866">
    <property type="entry name" value="AhpC/TSA"/>
</dbReference>
<comment type="catalytic activity">
    <reaction evidence="11">
        <text>a hydroperoxide + [thioredoxin]-dithiol = an alcohol + [thioredoxin]-disulfide + H2O</text>
        <dbReference type="Rhea" id="RHEA:62620"/>
        <dbReference type="Rhea" id="RHEA-COMP:10698"/>
        <dbReference type="Rhea" id="RHEA-COMP:10700"/>
        <dbReference type="ChEBI" id="CHEBI:15377"/>
        <dbReference type="ChEBI" id="CHEBI:29950"/>
        <dbReference type="ChEBI" id="CHEBI:30879"/>
        <dbReference type="ChEBI" id="CHEBI:35924"/>
        <dbReference type="ChEBI" id="CHEBI:50058"/>
        <dbReference type="EC" id="1.11.1.24"/>
    </reaction>
</comment>
<dbReference type="InterPro" id="IPR050924">
    <property type="entry name" value="Peroxiredoxin_BCP/PrxQ"/>
</dbReference>
<evidence type="ECO:0000256" key="7">
    <source>
        <dbReference type="ARBA" id="ARBA00023284"/>
    </source>
</evidence>
<feature type="compositionally biased region" description="Basic and acidic residues" evidence="12">
    <location>
        <begin position="1"/>
        <end position="20"/>
    </location>
</feature>
<protein>
    <recommendedName>
        <fullName evidence="2">thioredoxin-dependent peroxiredoxin</fullName>
        <ecNumber evidence="2">1.11.1.24</ecNumber>
    </recommendedName>
    <alternativeName>
        <fullName evidence="8">Thioredoxin peroxidase</fullName>
    </alternativeName>
    <alternativeName>
        <fullName evidence="10">Thioredoxin-dependent peroxiredoxin Bcp</fullName>
    </alternativeName>
</protein>
<evidence type="ECO:0000313" key="14">
    <source>
        <dbReference type="EMBL" id="QCX39656.1"/>
    </source>
</evidence>
<keyword evidence="6" id="KW-1015">Disulfide bond</keyword>
<evidence type="ECO:0000313" key="15">
    <source>
        <dbReference type="Proteomes" id="UP000306229"/>
    </source>
</evidence>
<comment type="function">
    <text evidence="1">Thiol-specific peroxidase that catalyzes the reduction of hydrogen peroxide and organic hydroperoxides to water and alcohols, respectively. Plays a role in cell protection against oxidative stress by detoxifying peroxides and as sensor of hydrogen peroxide-mediated signaling events.</text>
</comment>
<name>A0A5B7TWZ0_9FLAO</name>
<dbReference type="GO" id="GO:0008379">
    <property type="term" value="F:thioredoxin peroxidase activity"/>
    <property type="evidence" value="ECO:0007669"/>
    <property type="project" value="TreeGrafter"/>
</dbReference>
<dbReference type="EC" id="1.11.1.24" evidence="2"/>
<dbReference type="KEGG" id="fbe:FF125_14820"/>
<dbReference type="PROSITE" id="PS51352">
    <property type="entry name" value="THIOREDOXIN_2"/>
    <property type="match status" value="1"/>
</dbReference>
<keyword evidence="15" id="KW-1185">Reference proteome</keyword>
<proteinExistence type="inferred from homology"/>
<reference evidence="14 15" key="1">
    <citation type="submission" date="2019-05" db="EMBL/GenBank/DDBJ databases">
        <title>Algicella ahnfeltiae gen. nov., sp. nov., a novel marine bacterium of the family Flavobacteriaceae isolated from a red alga.</title>
        <authorList>
            <person name="Nedashkovskaya O.I."/>
            <person name="Kukhlevskiy A.D."/>
            <person name="Kim S.-G."/>
            <person name="Zhukova N.V."/>
            <person name="Mikhailov V.V."/>
        </authorList>
    </citation>
    <scope>NUCLEOTIDE SEQUENCE [LARGE SCALE GENOMIC DNA]</scope>
    <source>
        <strain evidence="14 15">10Alg115</strain>
    </source>
</reference>
<evidence type="ECO:0000256" key="12">
    <source>
        <dbReference type="SAM" id="MobiDB-lite"/>
    </source>
</evidence>
<dbReference type="GO" id="GO:0045454">
    <property type="term" value="P:cell redox homeostasis"/>
    <property type="evidence" value="ECO:0007669"/>
    <property type="project" value="TreeGrafter"/>
</dbReference>
<dbReference type="SUPFAM" id="SSF52833">
    <property type="entry name" value="Thioredoxin-like"/>
    <property type="match status" value="1"/>
</dbReference>
<evidence type="ECO:0000256" key="4">
    <source>
        <dbReference type="ARBA" id="ARBA00022862"/>
    </source>
</evidence>
<evidence type="ECO:0000256" key="9">
    <source>
        <dbReference type="ARBA" id="ARBA00038489"/>
    </source>
</evidence>
<evidence type="ECO:0000259" key="13">
    <source>
        <dbReference type="PROSITE" id="PS51352"/>
    </source>
</evidence>
<evidence type="ECO:0000256" key="11">
    <source>
        <dbReference type="ARBA" id="ARBA00049091"/>
    </source>
</evidence>
<keyword evidence="4" id="KW-0049">Antioxidant</keyword>
<dbReference type="AlphaFoldDB" id="A0A5B7TWZ0"/>
<dbReference type="InterPro" id="IPR013766">
    <property type="entry name" value="Thioredoxin_domain"/>
</dbReference>
<comment type="similarity">
    <text evidence="9">Belongs to the peroxiredoxin family. BCP/PrxQ subfamily.</text>
</comment>
<organism evidence="14 15">
    <name type="scientific">Aureibaculum algae</name>
    <dbReference type="NCBI Taxonomy" id="2584122"/>
    <lineage>
        <taxon>Bacteria</taxon>
        <taxon>Pseudomonadati</taxon>
        <taxon>Bacteroidota</taxon>
        <taxon>Flavobacteriia</taxon>
        <taxon>Flavobacteriales</taxon>
        <taxon>Flavobacteriaceae</taxon>
        <taxon>Aureibaculum</taxon>
    </lineage>
</organism>
<evidence type="ECO:0000256" key="3">
    <source>
        <dbReference type="ARBA" id="ARBA00022559"/>
    </source>
</evidence>
<dbReference type="GO" id="GO:0005737">
    <property type="term" value="C:cytoplasm"/>
    <property type="evidence" value="ECO:0007669"/>
    <property type="project" value="TreeGrafter"/>
</dbReference>
<dbReference type="CDD" id="cd02970">
    <property type="entry name" value="PRX_like2"/>
    <property type="match status" value="1"/>
</dbReference>
<dbReference type="GO" id="GO:0034599">
    <property type="term" value="P:cellular response to oxidative stress"/>
    <property type="evidence" value="ECO:0007669"/>
    <property type="project" value="TreeGrafter"/>
</dbReference>
<evidence type="ECO:0000256" key="8">
    <source>
        <dbReference type="ARBA" id="ARBA00032824"/>
    </source>
</evidence>
<accession>A0A5B7TWZ0</accession>
<feature type="region of interest" description="Disordered" evidence="12">
    <location>
        <begin position="1"/>
        <end position="23"/>
    </location>
</feature>
<evidence type="ECO:0000256" key="10">
    <source>
        <dbReference type="ARBA" id="ARBA00042639"/>
    </source>
</evidence>
<sequence length="220" mass="25022">MKQDSIERPLEKELNDRKASFEASASNEKKTKYAAGIKSVAKRHIVSNALQVGDTAINFTLTNASGKNITLFDELKNGPVLLMWYRGGWCPYCNMALHYMQESLSEFKKYGANLLALTPEVPDHSITTKEKNELQFEVLSDIDNEVARQYKVVYKLTDDVAEIYENSFELSKYNGNDKAELPLAATYIIGQDKVIKYAFLDADYRNRAEPNDLITFLKQN</sequence>
<gene>
    <name evidence="14" type="ORF">FF125_14820</name>
</gene>
<evidence type="ECO:0000256" key="5">
    <source>
        <dbReference type="ARBA" id="ARBA00023002"/>
    </source>
</evidence>
<keyword evidence="7" id="KW-0676">Redox-active center</keyword>
<dbReference type="EMBL" id="CP040749">
    <property type="protein sequence ID" value="QCX39656.1"/>
    <property type="molecule type" value="Genomic_DNA"/>
</dbReference>
<dbReference type="Pfam" id="PF00578">
    <property type="entry name" value="AhpC-TSA"/>
    <property type="match status" value="1"/>
</dbReference>
<dbReference type="RefSeq" id="WP_138950497.1">
    <property type="nucleotide sequence ID" value="NZ_CP040749.1"/>
</dbReference>
<dbReference type="InterPro" id="IPR036249">
    <property type="entry name" value="Thioredoxin-like_sf"/>
</dbReference>
<evidence type="ECO:0000256" key="2">
    <source>
        <dbReference type="ARBA" id="ARBA00013017"/>
    </source>
</evidence>
<keyword evidence="5" id="KW-0560">Oxidoreductase</keyword>
<dbReference type="Gene3D" id="3.40.30.10">
    <property type="entry name" value="Glutaredoxin"/>
    <property type="match status" value="1"/>
</dbReference>
<dbReference type="PANTHER" id="PTHR42801:SF7">
    <property type="entry name" value="SLL1159 PROTEIN"/>
    <property type="match status" value="1"/>
</dbReference>
<dbReference type="PANTHER" id="PTHR42801">
    <property type="entry name" value="THIOREDOXIN-DEPENDENT PEROXIDE REDUCTASE"/>
    <property type="match status" value="1"/>
</dbReference>